<dbReference type="InterPro" id="IPR016024">
    <property type="entry name" value="ARM-type_fold"/>
</dbReference>
<organism evidence="1 2">
    <name type="scientific">Protopolystoma xenopodis</name>
    <dbReference type="NCBI Taxonomy" id="117903"/>
    <lineage>
        <taxon>Eukaryota</taxon>
        <taxon>Metazoa</taxon>
        <taxon>Spiralia</taxon>
        <taxon>Lophotrochozoa</taxon>
        <taxon>Platyhelminthes</taxon>
        <taxon>Monogenea</taxon>
        <taxon>Polyopisthocotylea</taxon>
        <taxon>Polystomatidea</taxon>
        <taxon>Polystomatidae</taxon>
        <taxon>Protopolystoma</taxon>
    </lineage>
</organism>
<protein>
    <submittedName>
        <fullName evidence="1">Uncharacterized protein</fullName>
    </submittedName>
</protein>
<sequence>MWSPSICSEHPIVHETAFACLQEFVSHCSIDIELRHANVKPILQNVRQPTSSMRPATARQLAYCAQLFPSTFSERLCEAINTHLTTLVDDLANKQNPASVTTLVPYLFGNTEWLLCLNITRLGYSKLAPCSTRIPINMHQS</sequence>
<gene>
    <name evidence="1" type="ORF">PXEA_LOCUS4889</name>
</gene>
<evidence type="ECO:0000313" key="2">
    <source>
        <dbReference type="Proteomes" id="UP000784294"/>
    </source>
</evidence>
<dbReference type="OrthoDB" id="5570127at2759"/>
<accession>A0A3S5FCB3</accession>
<dbReference type="SUPFAM" id="SSF48371">
    <property type="entry name" value="ARM repeat"/>
    <property type="match status" value="1"/>
</dbReference>
<comment type="caution">
    <text evidence="1">The sequence shown here is derived from an EMBL/GenBank/DDBJ whole genome shotgun (WGS) entry which is preliminary data.</text>
</comment>
<proteinExistence type="predicted"/>
<keyword evidence="2" id="KW-1185">Reference proteome</keyword>
<name>A0A3S5FCB3_9PLAT</name>
<dbReference type="Proteomes" id="UP000784294">
    <property type="component" value="Unassembled WGS sequence"/>
</dbReference>
<dbReference type="EMBL" id="CAAALY010011821">
    <property type="protein sequence ID" value="VEL11449.1"/>
    <property type="molecule type" value="Genomic_DNA"/>
</dbReference>
<evidence type="ECO:0000313" key="1">
    <source>
        <dbReference type="EMBL" id="VEL11449.1"/>
    </source>
</evidence>
<reference evidence="1" key="1">
    <citation type="submission" date="2018-11" db="EMBL/GenBank/DDBJ databases">
        <authorList>
            <consortium name="Pathogen Informatics"/>
        </authorList>
    </citation>
    <scope>NUCLEOTIDE SEQUENCE</scope>
</reference>
<dbReference type="AlphaFoldDB" id="A0A3S5FCB3"/>